<dbReference type="EMBL" id="JACVVK020000042">
    <property type="protein sequence ID" value="KAK7499657.1"/>
    <property type="molecule type" value="Genomic_DNA"/>
</dbReference>
<evidence type="ECO:0000256" key="3">
    <source>
        <dbReference type="ARBA" id="ARBA00022553"/>
    </source>
</evidence>
<dbReference type="SUPFAM" id="SSF54285">
    <property type="entry name" value="MoaD/ThiS"/>
    <property type="match status" value="1"/>
</dbReference>
<proteinExistence type="inferred from homology"/>
<comment type="pathway">
    <text evidence="1 6">Cofactor biosynthesis; molybdopterin biosynthesis.</text>
</comment>
<dbReference type="AlphaFoldDB" id="A0ABD0LK33"/>
<keyword evidence="3 6" id="KW-0597">Phosphoprotein</keyword>
<comment type="caution">
    <text evidence="7">The sequence shown here is derived from an EMBL/GenBank/DDBJ whole genome shotgun (WGS) entry which is preliminary data.</text>
</comment>
<dbReference type="GO" id="GO:1990140">
    <property type="term" value="C:molybdopterin synthase complex"/>
    <property type="evidence" value="ECO:0007669"/>
    <property type="project" value="UniProtKB-UniRule"/>
</dbReference>
<evidence type="ECO:0000256" key="1">
    <source>
        <dbReference type="ARBA" id="ARBA00005046"/>
    </source>
</evidence>
<evidence type="ECO:0000256" key="5">
    <source>
        <dbReference type="ARBA" id="ARBA00023150"/>
    </source>
</evidence>
<organism evidence="7 8">
    <name type="scientific">Batillaria attramentaria</name>
    <dbReference type="NCBI Taxonomy" id="370345"/>
    <lineage>
        <taxon>Eukaryota</taxon>
        <taxon>Metazoa</taxon>
        <taxon>Spiralia</taxon>
        <taxon>Lophotrochozoa</taxon>
        <taxon>Mollusca</taxon>
        <taxon>Gastropoda</taxon>
        <taxon>Caenogastropoda</taxon>
        <taxon>Sorbeoconcha</taxon>
        <taxon>Cerithioidea</taxon>
        <taxon>Batillariidae</taxon>
        <taxon>Batillaria</taxon>
    </lineage>
</organism>
<dbReference type="GO" id="GO:0030366">
    <property type="term" value="F:molybdopterin synthase activity"/>
    <property type="evidence" value="ECO:0007669"/>
    <property type="project" value="UniProtKB-UniRule"/>
</dbReference>
<dbReference type="GO" id="GO:0006777">
    <property type="term" value="P:Mo-molybdopterin cofactor biosynthetic process"/>
    <property type="evidence" value="ECO:0007669"/>
    <property type="project" value="UniProtKB-UniRule"/>
</dbReference>
<feature type="modified residue" description="1-thioglycine; alternate" evidence="6">
    <location>
        <position position="103"/>
    </location>
</feature>
<keyword evidence="2 6" id="KW-0963">Cytoplasm</keyword>
<dbReference type="InterPro" id="IPR028887">
    <property type="entry name" value="MOCS2A_euk"/>
</dbReference>
<dbReference type="Pfam" id="PF02597">
    <property type="entry name" value="ThiS"/>
    <property type="match status" value="1"/>
</dbReference>
<keyword evidence="5 6" id="KW-0501">Molybdenum cofactor biosynthesis</keyword>
<dbReference type="InterPro" id="IPR016155">
    <property type="entry name" value="Mopterin_synth/thiamin_S_b"/>
</dbReference>
<evidence type="ECO:0000256" key="4">
    <source>
        <dbReference type="ARBA" id="ARBA00022741"/>
    </source>
</evidence>
<feature type="modified residue" description="Glycyl adenylate; alternate" evidence="6">
    <location>
        <position position="103"/>
    </location>
</feature>
<evidence type="ECO:0000313" key="7">
    <source>
        <dbReference type="EMBL" id="KAK7499657.1"/>
    </source>
</evidence>
<comment type="PTM">
    <text evidence="6">C-terminal thiocarboxylation occurs in 2 steps, it is first acyl-adenylated (-COAMP) via the hesA/moeB/thiF part of MOCS3, then thiocarboxylated (-COSH) via the rhodanese domain of MOCS3.</text>
</comment>
<dbReference type="GO" id="GO:0000166">
    <property type="term" value="F:nucleotide binding"/>
    <property type="evidence" value="ECO:0007669"/>
    <property type="project" value="UniProtKB-KW"/>
</dbReference>
<protein>
    <recommendedName>
        <fullName evidence="6">Molybdopterin synthase sulfur carrier subunit</fullName>
    </recommendedName>
    <alternativeName>
        <fullName evidence="6">Molybdenum cofactor synthesis protein 2 small subunit</fullName>
    </alternativeName>
    <alternativeName>
        <fullName evidence="6">Molybdenum cofactor synthesis protein 2A</fullName>
        <shortName evidence="6">MOCS2A</shortName>
    </alternativeName>
    <alternativeName>
        <fullName evidence="6">Sulfur carrier protein MOCS2A</fullName>
    </alternativeName>
</protein>
<dbReference type="InterPro" id="IPR044672">
    <property type="entry name" value="MOCS2A"/>
</dbReference>
<keyword evidence="8" id="KW-1185">Reference proteome</keyword>
<comment type="subcellular location">
    <subcellularLocation>
        <location evidence="6">Cytoplasm</location>
    </subcellularLocation>
</comment>
<dbReference type="FunFam" id="3.10.20.30:FF:000010">
    <property type="entry name" value="Molybdopterin synthase sulfur carrier subunit"/>
    <property type="match status" value="1"/>
</dbReference>
<dbReference type="PANTHER" id="PTHR33359">
    <property type="entry name" value="MOLYBDOPTERIN SYNTHASE SULFUR CARRIER SUBUNIT"/>
    <property type="match status" value="1"/>
</dbReference>
<evidence type="ECO:0000256" key="6">
    <source>
        <dbReference type="HAMAP-Rule" id="MF_03051"/>
    </source>
</evidence>
<dbReference type="HAMAP" id="MF_03051">
    <property type="entry name" value="MOCS2A"/>
    <property type="match status" value="1"/>
</dbReference>
<gene>
    <name evidence="7" type="ORF">BaRGS_00008998</name>
</gene>
<comment type="similarity">
    <text evidence="6">Belongs to the MoaD family. MOCS2A subfamily.</text>
</comment>
<dbReference type="InterPro" id="IPR012675">
    <property type="entry name" value="Beta-grasp_dom_sf"/>
</dbReference>
<keyword evidence="4 6" id="KW-0547">Nucleotide-binding</keyword>
<dbReference type="InterPro" id="IPR003749">
    <property type="entry name" value="ThiS/MoaD-like"/>
</dbReference>
<dbReference type="Proteomes" id="UP001519460">
    <property type="component" value="Unassembled WGS sequence"/>
</dbReference>
<comment type="subunit">
    <text evidence="6">Heterotetramer; composed of 2 small (MOCS2A) and 2 large (MOCS2B) subunits.</text>
</comment>
<comment type="function">
    <text evidence="6">Acts as a sulfur carrier required for molybdopterin biosynthesis. Component of the molybdopterin synthase complex that catalyzes the conversion of precursor Z into molybdopterin by mediating the incorporation of 2 sulfur atoms into precursor Z to generate a dithiolene group. In the complex, serves as sulfur donor by being thiocarboxylated (-COSH) at its C-terminus by MOCS3. After interaction with MOCS2B, the sulfur is then transferred to precursor Z to form molybdopterin.</text>
</comment>
<evidence type="ECO:0000313" key="8">
    <source>
        <dbReference type="Proteomes" id="UP001519460"/>
    </source>
</evidence>
<accession>A0ABD0LK33</accession>
<dbReference type="PANTHER" id="PTHR33359:SF1">
    <property type="entry name" value="MOLYBDOPTERIN SYNTHASE SULFUR CARRIER SUBUNIT"/>
    <property type="match status" value="1"/>
</dbReference>
<evidence type="ECO:0000256" key="2">
    <source>
        <dbReference type="ARBA" id="ARBA00022490"/>
    </source>
</evidence>
<dbReference type="CDD" id="cd00754">
    <property type="entry name" value="Ubl_MoaD"/>
    <property type="match status" value="1"/>
</dbReference>
<sequence length="103" mass="11491">MANGNARNIEYITNFSVLFGQVRLLFFAKSREIVGRKEAELEVVRLTTPRDVLQTLLQEYPGLGEISDNIVLSLNEEYLEIDDQQIVLEAGDELAIIPPISGG</sequence>
<reference evidence="7 8" key="1">
    <citation type="journal article" date="2023" name="Sci. Data">
        <title>Genome assembly of the Korean intertidal mud-creeper Batillaria attramentaria.</title>
        <authorList>
            <person name="Patra A.K."/>
            <person name="Ho P.T."/>
            <person name="Jun S."/>
            <person name="Lee S.J."/>
            <person name="Kim Y."/>
            <person name="Won Y.J."/>
        </authorList>
    </citation>
    <scope>NUCLEOTIDE SEQUENCE [LARGE SCALE GENOMIC DNA]</scope>
    <source>
        <strain evidence="7">Wonlab-2016</strain>
    </source>
</reference>
<name>A0ABD0LK33_9CAEN</name>
<dbReference type="Gene3D" id="3.10.20.30">
    <property type="match status" value="1"/>
</dbReference>